<dbReference type="Gene3D" id="3.40.190.10">
    <property type="entry name" value="Periplasmic binding protein-like II"/>
    <property type="match status" value="2"/>
</dbReference>
<dbReference type="Pfam" id="PF13379">
    <property type="entry name" value="NMT1_2"/>
    <property type="match status" value="1"/>
</dbReference>
<protein>
    <submittedName>
        <fullName evidence="10">ABC-type nitrate/sulfonate/bicarbonate transport system, periplasmic component</fullName>
    </submittedName>
</protein>
<gene>
    <name evidence="10" type="ORF">NARC_110016</name>
</gene>
<comment type="similarity">
    <text evidence="3">Belongs to the bacterial solute-binding protein SsuA/TauA family.</text>
</comment>
<keyword evidence="5" id="KW-1003">Cell membrane</keyword>
<keyword evidence="9" id="KW-0812">Transmembrane</keyword>
<evidence type="ECO:0000256" key="9">
    <source>
        <dbReference type="SAM" id="Phobius"/>
    </source>
</evidence>
<dbReference type="SUPFAM" id="SSF53850">
    <property type="entry name" value="Periplasmic binding protein-like II"/>
    <property type="match status" value="1"/>
</dbReference>
<dbReference type="AlphaFoldDB" id="A0A557ST81"/>
<keyword evidence="8 9" id="KW-0472">Membrane</keyword>
<proteinExistence type="inferred from homology"/>
<dbReference type="Proteomes" id="UP000315289">
    <property type="component" value="Unassembled WGS sequence"/>
</dbReference>
<evidence type="ECO:0000256" key="8">
    <source>
        <dbReference type="ARBA" id="ARBA00023136"/>
    </source>
</evidence>
<comment type="subcellular location">
    <subcellularLocation>
        <location evidence="1">Endomembrane system</location>
    </subcellularLocation>
    <subcellularLocation>
        <location evidence="2">Periplasm</location>
    </subcellularLocation>
</comment>
<dbReference type="GO" id="GO:0042597">
    <property type="term" value="C:periplasmic space"/>
    <property type="evidence" value="ECO:0007669"/>
    <property type="project" value="UniProtKB-SubCell"/>
</dbReference>
<dbReference type="CDD" id="cd13553">
    <property type="entry name" value="PBP2_NrtA_CpmA_like"/>
    <property type="match status" value="1"/>
</dbReference>
<evidence type="ECO:0000256" key="7">
    <source>
        <dbReference type="ARBA" id="ARBA00022729"/>
    </source>
</evidence>
<accession>A0A557ST81</accession>
<dbReference type="PANTHER" id="PTHR30024">
    <property type="entry name" value="ALIPHATIC SULFONATES-BINDING PROTEIN-RELATED"/>
    <property type="match status" value="1"/>
</dbReference>
<dbReference type="GO" id="GO:0012505">
    <property type="term" value="C:endomembrane system"/>
    <property type="evidence" value="ECO:0007669"/>
    <property type="project" value="UniProtKB-SubCell"/>
</dbReference>
<evidence type="ECO:0000256" key="5">
    <source>
        <dbReference type="ARBA" id="ARBA00022475"/>
    </source>
</evidence>
<keyword evidence="6" id="KW-0997">Cell inner membrane</keyword>
<keyword evidence="4" id="KW-0813">Transport</keyword>
<keyword evidence="9" id="KW-1133">Transmembrane helix</keyword>
<evidence type="ECO:0000256" key="2">
    <source>
        <dbReference type="ARBA" id="ARBA00004418"/>
    </source>
</evidence>
<sequence>MNNMDSKAKLGISFAIIIAVILSSNFNFNWYTLLGQDTRTTGSMSHGTNVKADTLKIGYFPNLNHAQAIIGLENGDFKKILHNDKNLGNISLKEFVFTAGPSAIEALYAGQIDVAYVGPNPAINGYVVSGGEGLRIISGAASGGASFIVRNDSGIETVNDLGGKKFASPQLGNTQDVALRKYLIDNGFNTVENGGNITVVAAKPADIITLFLKKEIDGAWVPEPLVAILKVQGKGVILVDERDLWPQDGRFVTANILARTDYLRDNPEIIKKLLEAHVNETLWISQKLSKTNDTEVDEKNINELTVAFNEGLKKITGKTYPEDQLKDALSRIEFTYDPLSASLNKIATDANDLGYINLGGDRDIDLGSIYDLDLLNEVLRSKGLNPVR</sequence>
<evidence type="ECO:0000313" key="11">
    <source>
        <dbReference type="Proteomes" id="UP000315289"/>
    </source>
</evidence>
<evidence type="ECO:0000256" key="4">
    <source>
        <dbReference type="ARBA" id="ARBA00022448"/>
    </source>
</evidence>
<dbReference type="InterPro" id="IPR044527">
    <property type="entry name" value="NrtA/CpmA_ABC-bd_dom"/>
</dbReference>
<evidence type="ECO:0000256" key="1">
    <source>
        <dbReference type="ARBA" id="ARBA00004308"/>
    </source>
</evidence>
<comment type="caution">
    <text evidence="10">The sequence shown here is derived from an EMBL/GenBank/DDBJ whole genome shotgun (WGS) entry which is preliminary data.</text>
</comment>
<keyword evidence="7" id="KW-0732">Signal</keyword>
<organism evidence="10 11">
    <name type="scientific">Candidatus Nitrosocosmicus arcticus</name>
    <dbReference type="NCBI Taxonomy" id="2035267"/>
    <lineage>
        <taxon>Archaea</taxon>
        <taxon>Nitrososphaerota</taxon>
        <taxon>Nitrososphaeria</taxon>
        <taxon>Nitrososphaerales</taxon>
        <taxon>Nitrososphaeraceae</taxon>
        <taxon>Candidatus Nitrosocosmicus</taxon>
    </lineage>
</organism>
<name>A0A557ST81_9ARCH</name>
<evidence type="ECO:0000256" key="6">
    <source>
        <dbReference type="ARBA" id="ARBA00022519"/>
    </source>
</evidence>
<dbReference type="EMBL" id="VOAH01000011">
    <property type="protein sequence ID" value="TVP39805.1"/>
    <property type="molecule type" value="Genomic_DNA"/>
</dbReference>
<reference evidence="10 11" key="1">
    <citation type="journal article" date="2019" name="Front. Microbiol.">
        <title>Ammonia Oxidation by the Arctic Terrestrial Thaumarchaeote Candidatus Nitrosocosmicus arcticus Is Stimulated by Increasing Temperatures.</title>
        <authorList>
            <person name="Alves R.J.E."/>
            <person name="Kerou M."/>
            <person name="Zappe A."/>
            <person name="Bittner R."/>
            <person name="Abby S.S."/>
            <person name="Schmidt H.A."/>
            <person name="Pfeifer K."/>
            <person name="Schleper C."/>
        </authorList>
    </citation>
    <scope>NUCLEOTIDE SEQUENCE [LARGE SCALE GENOMIC DNA]</scope>
    <source>
        <strain evidence="10 11">Kfb</strain>
    </source>
</reference>
<keyword evidence="11" id="KW-1185">Reference proteome</keyword>
<dbReference type="RefSeq" id="WP_261377881.1">
    <property type="nucleotide sequence ID" value="NZ_ML675587.1"/>
</dbReference>
<feature type="transmembrane region" description="Helical" evidence="9">
    <location>
        <begin position="12"/>
        <end position="31"/>
    </location>
</feature>
<evidence type="ECO:0000256" key="3">
    <source>
        <dbReference type="ARBA" id="ARBA00010742"/>
    </source>
</evidence>
<dbReference type="PANTHER" id="PTHR30024:SF47">
    <property type="entry name" value="TAURINE-BINDING PERIPLASMIC PROTEIN"/>
    <property type="match status" value="1"/>
</dbReference>
<evidence type="ECO:0000313" key="10">
    <source>
        <dbReference type="EMBL" id="TVP39805.1"/>
    </source>
</evidence>